<proteinExistence type="inferred from homology"/>
<gene>
    <name evidence="8" type="ORF">K7X08_028594</name>
</gene>
<evidence type="ECO:0000256" key="3">
    <source>
        <dbReference type="ARBA" id="ARBA00022692"/>
    </source>
</evidence>
<feature type="chain" id="PRO_5040233173" description="LMBR1-like membrane protein" evidence="7">
    <location>
        <begin position="22"/>
        <end position="380"/>
    </location>
</feature>
<dbReference type="InterPro" id="IPR006876">
    <property type="entry name" value="LMBR1-like_membr_prot"/>
</dbReference>
<dbReference type="PANTHER" id="PTHR21355:SF14">
    <property type="entry name" value="LMBR1 INTEGRAL MEMBRANE-LIKE PROTEIN"/>
    <property type="match status" value="1"/>
</dbReference>
<evidence type="ECO:0008006" key="10">
    <source>
        <dbReference type="Google" id="ProtNLM"/>
    </source>
</evidence>
<keyword evidence="5" id="KW-0472">Membrane</keyword>
<comment type="similarity">
    <text evidence="2">Belongs to the LIMR family.</text>
</comment>
<protein>
    <recommendedName>
        <fullName evidence="10">LMBR1-like membrane protein</fullName>
    </recommendedName>
</protein>
<evidence type="ECO:0000313" key="8">
    <source>
        <dbReference type="EMBL" id="KAJ8544083.1"/>
    </source>
</evidence>
<sequence length="380" mass="43356">MACSNTFGLVTGAFLLGFGLSEIPKGIWRCADWTTHQKILSHKVAKMAVKLDDAHQEFSNAIVVSQATSKQMSKRDPLRPYMNVIDKMLSQMLSEDPSFKPQGGNLGENDMDYDTDAKTMAALRRQLEIAREKYYRYKSEYMNFVTQALELEDTIKNFEHRSGTGWKYISSFRPERSGRLGSMLDITELIWCCVLAKKLQKVLAILLGCMSASILLVEATILPSGVDLSLFSILINAMEKHEMLVQLHETKPSTRLKEEDNVSHSKPLKGEAQHESSKEEIIVKYKTKRARQMKRENSISSNGRSRDRPSSSWDENSMMDMQVQPSRGLSSTWRSMQTSFRNFKSNMELKGFIPLHQQVQDMGHTVVLPQLIPWMKYLKG</sequence>
<evidence type="ECO:0000313" key="9">
    <source>
        <dbReference type="Proteomes" id="UP001152561"/>
    </source>
</evidence>
<comment type="subcellular location">
    <subcellularLocation>
        <location evidence="1">Membrane</location>
        <topology evidence="1">Multi-pass membrane protein</topology>
    </subcellularLocation>
</comment>
<dbReference type="Pfam" id="PF04791">
    <property type="entry name" value="LMBR1"/>
    <property type="match status" value="1"/>
</dbReference>
<name>A0A9Q1R624_9SOLA</name>
<dbReference type="EMBL" id="JAJAGQ010000014">
    <property type="protein sequence ID" value="KAJ8544083.1"/>
    <property type="molecule type" value="Genomic_DNA"/>
</dbReference>
<dbReference type="GO" id="GO:0016020">
    <property type="term" value="C:membrane"/>
    <property type="evidence" value="ECO:0007669"/>
    <property type="project" value="UniProtKB-SubCell"/>
</dbReference>
<organism evidence="8 9">
    <name type="scientific">Anisodus acutangulus</name>
    <dbReference type="NCBI Taxonomy" id="402998"/>
    <lineage>
        <taxon>Eukaryota</taxon>
        <taxon>Viridiplantae</taxon>
        <taxon>Streptophyta</taxon>
        <taxon>Embryophyta</taxon>
        <taxon>Tracheophyta</taxon>
        <taxon>Spermatophyta</taxon>
        <taxon>Magnoliopsida</taxon>
        <taxon>eudicotyledons</taxon>
        <taxon>Gunneridae</taxon>
        <taxon>Pentapetalae</taxon>
        <taxon>asterids</taxon>
        <taxon>lamiids</taxon>
        <taxon>Solanales</taxon>
        <taxon>Solanaceae</taxon>
        <taxon>Solanoideae</taxon>
        <taxon>Hyoscyameae</taxon>
        <taxon>Anisodus</taxon>
    </lineage>
</organism>
<comment type="caution">
    <text evidence="8">The sequence shown here is derived from an EMBL/GenBank/DDBJ whole genome shotgun (WGS) entry which is preliminary data.</text>
</comment>
<evidence type="ECO:0000256" key="1">
    <source>
        <dbReference type="ARBA" id="ARBA00004141"/>
    </source>
</evidence>
<dbReference type="AlphaFoldDB" id="A0A9Q1R624"/>
<evidence type="ECO:0000256" key="4">
    <source>
        <dbReference type="ARBA" id="ARBA00022989"/>
    </source>
</evidence>
<keyword evidence="4" id="KW-1133">Transmembrane helix</keyword>
<feature type="region of interest" description="Disordered" evidence="6">
    <location>
        <begin position="250"/>
        <end position="317"/>
    </location>
</feature>
<keyword evidence="7" id="KW-0732">Signal</keyword>
<evidence type="ECO:0000256" key="5">
    <source>
        <dbReference type="ARBA" id="ARBA00023136"/>
    </source>
</evidence>
<dbReference type="InterPro" id="IPR051584">
    <property type="entry name" value="GPCR-associated_LMBR1"/>
</dbReference>
<feature type="compositionally biased region" description="Basic and acidic residues" evidence="6">
    <location>
        <begin position="250"/>
        <end position="283"/>
    </location>
</feature>
<dbReference type="Proteomes" id="UP001152561">
    <property type="component" value="Unassembled WGS sequence"/>
</dbReference>
<evidence type="ECO:0000256" key="7">
    <source>
        <dbReference type="SAM" id="SignalP"/>
    </source>
</evidence>
<dbReference type="OrthoDB" id="203099at2759"/>
<feature type="signal peptide" evidence="7">
    <location>
        <begin position="1"/>
        <end position="21"/>
    </location>
</feature>
<dbReference type="PANTHER" id="PTHR21355">
    <property type="entry name" value="G-PROTEIN COUPLED RECEPTOR-ASSOCIATED PROTEIN LMBRD2"/>
    <property type="match status" value="1"/>
</dbReference>
<accession>A0A9Q1R624</accession>
<keyword evidence="3" id="KW-0812">Transmembrane</keyword>
<evidence type="ECO:0000256" key="6">
    <source>
        <dbReference type="SAM" id="MobiDB-lite"/>
    </source>
</evidence>
<evidence type="ECO:0000256" key="2">
    <source>
        <dbReference type="ARBA" id="ARBA00010487"/>
    </source>
</evidence>
<keyword evidence="9" id="KW-1185">Reference proteome</keyword>
<reference evidence="9" key="1">
    <citation type="journal article" date="2023" name="Proc. Natl. Acad. Sci. U.S.A.">
        <title>Genomic and structural basis for evolution of tropane alkaloid biosynthesis.</title>
        <authorList>
            <person name="Wanga Y.-J."/>
            <person name="Taina T."/>
            <person name="Yua J.-Y."/>
            <person name="Lia J."/>
            <person name="Xua B."/>
            <person name="Chenc J."/>
            <person name="D'Auriad J.C."/>
            <person name="Huanga J.-P."/>
            <person name="Huanga S.-X."/>
        </authorList>
    </citation>
    <scope>NUCLEOTIDE SEQUENCE [LARGE SCALE GENOMIC DNA]</scope>
    <source>
        <strain evidence="9">cv. KIB-2019</strain>
    </source>
</reference>